<feature type="transmembrane region" description="Helical" evidence="6">
    <location>
        <begin position="48"/>
        <end position="68"/>
    </location>
</feature>
<comment type="subcellular location">
    <subcellularLocation>
        <location evidence="1">Cell membrane</location>
        <topology evidence="1">Multi-pass membrane protein</topology>
    </subcellularLocation>
</comment>
<dbReference type="Pfam" id="PF07690">
    <property type="entry name" value="MFS_1"/>
    <property type="match status" value="1"/>
</dbReference>
<keyword evidence="5 6" id="KW-0472">Membrane</keyword>
<keyword evidence="3 6" id="KW-0812">Transmembrane</keyword>
<dbReference type="Gene3D" id="1.20.1250.20">
    <property type="entry name" value="MFS general substrate transporter like domains"/>
    <property type="match status" value="1"/>
</dbReference>
<feature type="transmembrane region" description="Helical" evidence="6">
    <location>
        <begin position="165"/>
        <end position="185"/>
    </location>
</feature>
<dbReference type="PANTHER" id="PTHR43124:SF10">
    <property type="entry name" value="PURINE EFFLUX PUMP PBUE"/>
    <property type="match status" value="1"/>
</dbReference>
<gene>
    <name evidence="8" type="ORF">OU415_05720</name>
</gene>
<feature type="transmembrane region" description="Helical" evidence="6">
    <location>
        <begin position="358"/>
        <end position="377"/>
    </location>
</feature>
<accession>A0ABT4UT78</accession>
<keyword evidence="9" id="KW-1185">Reference proteome</keyword>
<organism evidence="8 9">
    <name type="scientific">Saccharopolyspora oryzae</name>
    <dbReference type="NCBI Taxonomy" id="2997343"/>
    <lineage>
        <taxon>Bacteria</taxon>
        <taxon>Bacillati</taxon>
        <taxon>Actinomycetota</taxon>
        <taxon>Actinomycetes</taxon>
        <taxon>Pseudonocardiales</taxon>
        <taxon>Pseudonocardiaceae</taxon>
        <taxon>Saccharopolyspora</taxon>
    </lineage>
</organism>
<feature type="transmembrane region" description="Helical" evidence="6">
    <location>
        <begin position="205"/>
        <end position="225"/>
    </location>
</feature>
<evidence type="ECO:0000313" key="9">
    <source>
        <dbReference type="Proteomes" id="UP001210380"/>
    </source>
</evidence>
<dbReference type="InterPro" id="IPR050189">
    <property type="entry name" value="MFS_Efflux_Transporters"/>
</dbReference>
<sequence length="393" mass="39787">MVTWSIPRSVLLLSFGTFIVGTDAHSVAGLLPEMASSLQTSVAGAGQSVTVFAIAYAVLAPIWGVVMARHGQRRTLVSGLVLFVLGNALTAVAGSMPVLLAGRVVAAAGAAMFTPAAGAMAVRLAGPERRGTALAWVTTGVAGALVLGAPVGAAIASAASWRVTLAVIAVLGLAMLPGVLLLPPVPPAPAQRFADQLPVLRSPQILTTLGISVIAFVGVFIPYTYLSQSYAPLVAALPGGISTVLLLFGLTSVIGVLASGPLTDRVSSRWMVVVVTAALAVVDAVAVLGRESPLVLVAALLAAGYLSWSILTPQQHQLVAAEPDHAAVLISFNAAAGYVGISLAGVLGGTAITVLGSARFTLVASAFLLVAACWRAVPVPRADRAEPEVVRRG</sequence>
<dbReference type="SUPFAM" id="SSF103473">
    <property type="entry name" value="MFS general substrate transporter"/>
    <property type="match status" value="1"/>
</dbReference>
<dbReference type="CDD" id="cd17324">
    <property type="entry name" value="MFS_NepI_like"/>
    <property type="match status" value="1"/>
</dbReference>
<feature type="transmembrane region" description="Helical" evidence="6">
    <location>
        <begin position="134"/>
        <end position="159"/>
    </location>
</feature>
<feature type="transmembrane region" description="Helical" evidence="6">
    <location>
        <begin position="231"/>
        <end position="258"/>
    </location>
</feature>
<dbReference type="InterPro" id="IPR011701">
    <property type="entry name" value="MFS"/>
</dbReference>
<evidence type="ECO:0000256" key="4">
    <source>
        <dbReference type="ARBA" id="ARBA00022989"/>
    </source>
</evidence>
<comment type="caution">
    <text evidence="8">The sequence shown here is derived from an EMBL/GenBank/DDBJ whole genome shotgun (WGS) entry which is preliminary data.</text>
</comment>
<dbReference type="EMBL" id="JAQGLA010000005">
    <property type="protein sequence ID" value="MDA3624925.1"/>
    <property type="molecule type" value="Genomic_DNA"/>
</dbReference>
<evidence type="ECO:0000256" key="1">
    <source>
        <dbReference type="ARBA" id="ARBA00004651"/>
    </source>
</evidence>
<protein>
    <submittedName>
        <fullName evidence="8">MFS transporter</fullName>
    </submittedName>
</protein>
<evidence type="ECO:0000256" key="3">
    <source>
        <dbReference type="ARBA" id="ARBA00022692"/>
    </source>
</evidence>
<dbReference type="PROSITE" id="PS50850">
    <property type="entry name" value="MFS"/>
    <property type="match status" value="1"/>
</dbReference>
<dbReference type="RefSeq" id="WP_270947496.1">
    <property type="nucleotide sequence ID" value="NZ_JAQGLA010000005.1"/>
</dbReference>
<feature type="transmembrane region" description="Helical" evidence="6">
    <location>
        <begin position="294"/>
        <end position="314"/>
    </location>
</feature>
<feature type="transmembrane region" description="Helical" evidence="6">
    <location>
        <begin position="270"/>
        <end position="288"/>
    </location>
</feature>
<feature type="transmembrane region" description="Helical" evidence="6">
    <location>
        <begin position="75"/>
        <end position="94"/>
    </location>
</feature>
<dbReference type="InterPro" id="IPR020846">
    <property type="entry name" value="MFS_dom"/>
</dbReference>
<evidence type="ECO:0000256" key="6">
    <source>
        <dbReference type="SAM" id="Phobius"/>
    </source>
</evidence>
<name>A0ABT4UT78_9PSEU</name>
<evidence type="ECO:0000256" key="2">
    <source>
        <dbReference type="ARBA" id="ARBA00022475"/>
    </source>
</evidence>
<reference evidence="8 9" key="1">
    <citation type="submission" date="2022-11" db="EMBL/GenBank/DDBJ databases">
        <title>Draft genome sequence of Saccharopolyspora sp. WRP15-2 isolated from rhizosphere soils of wild rice in Thailand.</title>
        <authorList>
            <person name="Duangmal K."/>
            <person name="Kammanee S."/>
            <person name="Muangham S."/>
        </authorList>
    </citation>
    <scope>NUCLEOTIDE SEQUENCE [LARGE SCALE GENOMIC DNA]</scope>
    <source>
        <strain evidence="8 9">WRP15-2</strain>
    </source>
</reference>
<evidence type="ECO:0000313" key="8">
    <source>
        <dbReference type="EMBL" id="MDA3624925.1"/>
    </source>
</evidence>
<dbReference type="InterPro" id="IPR036259">
    <property type="entry name" value="MFS_trans_sf"/>
</dbReference>
<keyword evidence="2" id="KW-1003">Cell membrane</keyword>
<dbReference type="Proteomes" id="UP001210380">
    <property type="component" value="Unassembled WGS sequence"/>
</dbReference>
<evidence type="ECO:0000256" key="5">
    <source>
        <dbReference type="ARBA" id="ARBA00023136"/>
    </source>
</evidence>
<keyword evidence="4 6" id="KW-1133">Transmembrane helix</keyword>
<evidence type="ECO:0000259" key="7">
    <source>
        <dbReference type="PROSITE" id="PS50850"/>
    </source>
</evidence>
<proteinExistence type="predicted"/>
<feature type="domain" description="Major facilitator superfamily (MFS) profile" evidence="7">
    <location>
        <begin position="9"/>
        <end position="383"/>
    </location>
</feature>
<feature type="transmembrane region" description="Helical" evidence="6">
    <location>
        <begin position="326"/>
        <end position="352"/>
    </location>
</feature>
<dbReference type="PANTHER" id="PTHR43124">
    <property type="entry name" value="PURINE EFFLUX PUMP PBUE"/>
    <property type="match status" value="1"/>
</dbReference>